<dbReference type="GO" id="GO:0008967">
    <property type="term" value="F:phosphoglycolate phosphatase activity"/>
    <property type="evidence" value="ECO:0007669"/>
    <property type="project" value="TreeGrafter"/>
</dbReference>
<organism evidence="2 3">
    <name type="scientific">Thermobifida halotolerans</name>
    <dbReference type="NCBI Taxonomy" id="483545"/>
    <lineage>
        <taxon>Bacteria</taxon>
        <taxon>Bacillati</taxon>
        <taxon>Actinomycetota</taxon>
        <taxon>Actinomycetes</taxon>
        <taxon>Streptosporangiales</taxon>
        <taxon>Nocardiopsidaceae</taxon>
        <taxon>Thermobifida</taxon>
    </lineage>
</organism>
<dbReference type="AlphaFoldDB" id="A0AA97M4G6"/>
<gene>
    <name evidence="2" type="ORF">NI17_002185</name>
</gene>
<evidence type="ECO:0000313" key="3">
    <source>
        <dbReference type="Proteomes" id="UP000265719"/>
    </source>
</evidence>
<accession>A0AA97M4G6</accession>
<dbReference type="Gene3D" id="1.10.150.240">
    <property type="entry name" value="Putative phosphatase, domain 2"/>
    <property type="match status" value="1"/>
</dbReference>
<dbReference type="SFLD" id="SFLDS00003">
    <property type="entry name" value="Haloacid_Dehalogenase"/>
    <property type="match status" value="1"/>
</dbReference>
<keyword evidence="2" id="KW-0378">Hydrolase</keyword>
<dbReference type="InterPro" id="IPR041492">
    <property type="entry name" value="HAD_2"/>
</dbReference>
<dbReference type="SUPFAM" id="SSF56784">
    <property type="entry name" value="HAD-like"/>
    <property type="match status" value="1"/>
</dbReference>
<evidence type="ECO:0000313" key="2">
    <source>
        <dbReference type="EMBL" id="UOE20081.1"/>
    </source>
</evidence>
<dbReference type="GO" id="GO:0005829">
    <property type="term" value="C:cytosol"/>
    <property type="evidence" value="ECO:0007669"/>
    <property type="project" value="TreeGrafter"/>
</dbReference>
<dbReference type="PANTHER" id="PTHR43434:SF1">
    <property type="entry name" value="PHOSPHOGLYCOLATE PHOSPHATASE"/>
    <property type="match status" value="1"/>
</dbReference>
<feature type="region of interest" description="Disordered" evidence="1">
    <location>
        <begin position="1"/>
        <end position="25"/>
    </location>
</feature>
<dbReference type="Pfam" id="PF13419">
    <property type="entry name" value="HAD_2"/>
    <property type="match status" value="1"/>
</dbReference>
<dbReference type="InterPro" id="IPR050155">
    <property type="entry name" value="HAD-like_hydrolase_sf"/>
</dbReference>
<keyword evidence="3" id="KW-1185">Reference proteome</keyword>
<dbReference type="InterPro" id="IPR036412">
    <property type="entry name" value="HAD-like_sf"/>
</dbReference>
<dbReference type="KEGG" id="thao:NI17_002185"/>
<dbReference type="InterPro" id="IPR023214">
    <property type="entry name" value="HAD_sf"/>
</dbReference>
<protein>
    <submittedName>
        <fullName evidence="2">HAD family hydrolase</fullName>
    </submittedName>
</protein>
<dbReference type="PANTHER" id="PTHR43434">
    <property type="entry name" value="PHOSPHOGLYCOLATE PHOSPHATASE"/>
    <property type="match status" value="1"/>
</dbReference>
<proteinExistence type="predicted"/>
<dbReference type="Proteomes" id="UP000265719">
    <property type="component" value="Chromosome"/>
</dbReference>
<dbReference type="GO" id="GO:0006281">
    <property type="term" value="P:DNA repair"/>
    <property type="evidence" value="ECO:0007669"/>
    <property type="project" value="TreeGrafter"/>
</dbReference>
<feature type="compositionally biased region" description="Basic and acidic residues" evidence="1">
    <location>
        <begin position="15"/>
        <end position="25"/>
    </location>
</feature>
<dbReference type="Gene3D" id="3.40.50.1000">
    <property type="entry name" value="HAD superfamily/HAD-like"/>
    <property type="match status" value="1"/>
</dbReference>
<sequence>MARGVVLRSAPEEGAEQRGADRVRERVPDTVPAAPRVRGVVEQLPASRDGVRHIVWDWNGTLLDDNHANLAAANHVCELFGRPALELEEWRRIFRRPLVPFYEELLGRPFADGEWERLNTAYNSHYQQFLPSCDLADGARDTLRGWRERGGSQSLLSMAAHEHLVPLVTEHGLVPHFTRVDGRHYDADVDSKAEHLVHHLAAQDVDPATVVLIGDIDDDAHAARAVGANAILVATGLMSRERLETTGYPVADSLTEAVRMLNG</sequence>
<evidence type="ECO:0000256" key="1">
    <source>
        <dbReference type="SAM" id="MobiDB-lite"/>
    </source>
</evidence>
<reference evidence="2" key="1">
    <citation type="submission" date="2020-10" db="EMBL/GenBank/DDBJ databases">
        <title>De novo genome project of the cellulose decomposer Thermobifida halotolerans type strain.</title>
        <authorList>
            <person name="Nagy I."/>
            <person name="Horvath B."/>
            <person name="Kukolya J."/>
            <person name="Nagy I."/>
            <person name="Orsini M."/>
        </authorList>
    </citation>
    <scope>NUCLEOTIDE SEQUENCE</scope>
    <source>
        <strain evidence="2">DSM 44931</strain>
    </source>
</reference>
<dbReference type="SFLD" id="SFLDG01129">
    <property type="entry name" value="C1.5:_HAD__Beta-PGM__Phosphata"/>
    <property type="match status" value="1"/>
</dbReference>
<name>A0AA97M4G6_9ACTN</name>
<dbReference type="InterPro" id="IPR023198">
    <property type="entry name" value="PGP-like_dom2"/>
</dbReference>
<dbReference type="EMBL" id="CP063196">
    <property type="protein sequence ID" value="UOE20081.1"/>
    <property type="molecule type" value="Genomic_DNA"/>
</dbReference>